<feature type="domain" description="Cadherin" evidence="18">
    <location>
        <begin position="549"/>
        <end position="645"/>
    </location>
</feature>
<evidence type="ECO:0000256" key="9">
    <source>
        <dbReference type="ARBA" id="ARBA00023136"/>
    </source>
</evidence>
<dbReference type="FunFam" id="2.60.40.60:FF:000002">
    <property type="entry name" value="Protocadherin alpha 2"/>
    <property type="match status" value="1"/>
</dbReference>
<feature type="disulfide bond" evidence="13">
    <location>
        <begin position="3961"/>
        <end position="3978"/>
    </location>
</feature>
<feature type="domain" description="Cadherin" evidence="18">
    <location>
        <begin position="2109"/>
        <end position="2210"/>
    </location>
</feature>
<feature type="domain" description="Cadherin" evidence="18">
    <location>
        <begin position="1799"/>
        <end position="1899"/>
    </location>
</feature>
<feature type="domain" description="Cadherin" evidence="18">
    <location>
        <begin position="1578"/>
        <end position="1682"/>
    </location>
</feature>
<evidence type="ECO:0000256" key="3">
    <source>
        <dbReference type="ARBA" id="ARBA00022692"/>
    </source>
</evidence>
<feature type="disulfide bond" evidence="13">
    <location>
        <begin position="3980"/>
        <end position="3989"/>
    </location>
</feature>
<dbReference type="PROSITE" id="PS01186">
    <property type="entry name" value="EGF_2"/>
    <property type="match status" value="1"/>
</dbReference>
<dbReference type="FunFam" id="2.60.40.60:FF:000024">
    <property type="entry name" value="FAT atypical cadherin 3"/>
    <property type="match status" value="3"/>
</dbReference>
<dbReference type="PROSITE" id="PS50268">
    <property type="entry name" value="CADHERIN_2"/>
    <property type="match status" value="32"/>
</dbReference>
<dbReference type="FunFam" id="2.60.40.60:FF:000021">
    <property type="entry name" value="FAT atypical cadherin 1"/>
    <property type="match status" value="1"/>
</dbReference>
<dbReference type="GO" id="GO:0007163">
    <property type="term" value="P:establishment or maintenance of cell polarity"/>
    <property type="evidence" value="ECO:0007669"/>
    <property type="project" value="UniProtKB-ARBA"/>
</dbReference>
<dbReference type="PROSITE" id="PS50026">
    <property type="entry name" value="EGF_3"/>
    <property type="match status" value="5"/>
</dbReference>
<evidence type="ECO:0000256" key="1">
    <source>
        <dbReference type="ARBA" id="ARBA00004251"/>
    </source>
</evidence>
<keyword evidence="3 15" id="KW-0812">Transmembrane</keyword>
<evidence type="ECO:0000256" key="5">
    <source>
        <dbReference type="ARBA" id="ARBA00022737"/>
    </source>
</evidence>
<dbReference type="FunFam" id="2.60.40.60:FF:000397">
    <property type="entry name" value="Fat-like cadherin-related tumor suppressor homolog"/>
    <property type="match status" value="1"/>
</dbReference>
<dbReference type="SMART" id="SM00179">
    <property type="entry name" value="EGF_CA"/>
    <property type="match status" value="4"/>
</dbReference>
<evidence type="ECO:0000256" key="12">
    <source>
        <dbReference type="PROSITE-ProRule" id="PRU00043"/>
    </source>
</evidence>
<feature type="transmembrane region" description="Helical" evidence="15">
    <location>
        <begin position="4084"/>
        <end position="4106"/>
    </location>
</feature>
<keyword evidence="2 13" id="KW-0245">EGF-like domain</keyword>
<dbReference type="GO" id="GO:0001736">
    <property type="term" value="P:establishment of planar polarity"/>
    <property type="evidence" value="ECO:0007669"/>
    <property type="project" value="UniProtKB-ARBA"/>
</dbReference>
<dbReference type="GO" id="GO:0007010">
    <property type="term" value="P:cytoskeleton organization"/>
    <property type="evidence" value="ECO:0007669"/>
    <property type="project" value="UniProtKB-ARBA"/>
</dbReference>
<evidence type="ECO:0000256" key="2">
    <source>
        <dbReference type="ARBA" id="ARBA00022536"/>
    </source>
</evidence>
<dbReference type="InterPro" id="IPR050971">
    <property type="entry name" value="Cadherin-domain_protein"/>
</dbReference>
<dbReference type="Pfam" id="PF00008">
    <property type="entry name" value="EGF"/>
    <property type="match status" value="1"/>
</dbReference>
<feature type="disulfide bond" evidence="13">
    <location>
        <begin position="3690"/>
        <end position="3699"/>
    </location>
</feature>
<feature type="domain" description="EGF-like" evidence="17">
    <location>
        <begin position="3991"/>
        <end position="4026"/>
    </location>
</feature>
<evidence type="ECO:0000256" key="8">
    <source>
        <dbReference type="ARBA" id="ARBA00022989"/>
    </source>
</evidence>
<feature type="domain" description="Cadherin" evidence="18">
    <location>
        <begin position="1287"/>
        <end position="1373"/>
    </location>
</feature>
<organism evidence="19 20">
    <name type="scientific">Clunio marinus</name>
    <dbReference type="NCBI Taxonomy" id="568069"/>
    <lineage>
        <taxon>Eukaryota</taxon>
        <taxon>Metazoa</taxon>
        <taxon>Ecdysozoa</taxon>
        <taxon>Arthropoda</taxon>
        <taxon>Hexapoda</taxon>
        <taxon>Insecta</taxon>
        <taxon>Pterygota</taxon>
        <taxon>Neoptera</taxon>
        <taxon>Endopterygota</taxon>
        <taxon>Diptera</taxon>
        <taxon>Nematocera</taxon>
        <taxon>Chironomoidea</taxon>
        <taxon>Chironomidae</taxon>
        <taxon>Clunio</taxon>
    </lineage>
</organism>
<feature type="domain" description="Cadherin" evidence="18">
    <location>
        <begin position="800"/>
        <end position="910"/>
    </location>
</feature>
<feature type="compositionally biased region" description="Low complexity" evidence="14">
    <location>
        <begin position="4326"/>
        <end position="4343"/>
    </location>
</feature>
<name>A0A1J1HSS9_9DIPT</name>
<dbReference type="PROSITE" id="PS01187">
    <property type="entry name" value="EGF_CA"/>
    <property type="match status" value="1"/>
</dbReference>
<feature type="domain" description="Cadherin" evidence="18">
    <location>
        <begin position="3069"/>
        <end position="3173"/>
    </location>
</feature>
<dbReference type="GO" id="GO:0007297">
    <property type="term" value="P:follicle cell of egg chamber migration"/>
    <property type="evidence" value="ECO:0007669"/>
    <property type="project" value="UniProtKB-ARBA"/>
</dbReference>
<feature type="domain" description="Cadherin" evidence="18">
    <location>
        <begin position="2760"/>
        <end position="2859"/>
    </location>
</feature>
<keyword evidence="7" id="KW-0130">Cell adhesion</keyword>
<feature type="domain" description="Cadherin" evidence="18">
    <location>
        <begin position="3174"/>
        <end position="3278"/>
    </location>
</feature>
<feature type="domain" description="Cadherin" evidence="18">
    <location>
        <begin position="1374"/>
        <end position="1471"/>
    </location>
</feature>
<evidence type="ECO:0000256" key="14">
    <source>
        <dbReference type="SAM" id="MobiDB-lite"/>
    </source>
</evidence>
<dbReference type="PRINTS" id="PR00205">
    <property type="entry name" value="CADHERIN"/>
</dbReference>
<comment type="subcellular location">
    <subcellularLocation>
        <location evidence="1">Cell membrane</location>
        <topology evidence="1">Single-pass type I membrane protein</topology>
    </subcellularLocation>
</comment>
<dbReference type="Gene3D" id="2.60.120.200">
    <property type="match status" value="1"/>
</dbReference>
<feature type="domain" description="Cadherin" evidence="18">
    <location>
        <begin position="2422"/>
        <end position="2524"/>
    </location>
</feature>
<dbReference type="EMBL" id="CVRI01000020">
    <property type="protein sequence ID" value="CRK90602.1"/>
    <property type="molecule type" value="Genomic_DNA"/>
</dbReference>
<dbReference type="InterPro" id="IPR018097">
    <property type="entry name" value="EGF_Ca-bd_CS"/>
</dbReference>
<keyword evidence="9 15" id="KW-0472">Membrane</keyword>
<dbReference type="InterPro" id="IPR015919">
    <property type="entry name" value="Cadherin-like_sf"/>
</dbReference>
<feature type="domain" description="Cadherin" evidence="18">
    <location>
        <begin position="1029"/>
        <end position="1130"/>
    </location>
</feature>
<evidence type="ECO:0000256" key="11">
    <source>
        <dbReference type="ARBA" id="ARBA00023180"/>
    </source>
</evidence>
<keyword evidence="5" id="KW-0677">Repeat</keyword>
<feature type="domain" description="Cadherin" evidence="18">
    <location>
        <begin position="1126"/>
        <end position="1232"/>
    </location>
</feature>
<dbReference type="InterPro" id="IPR013320">
    <property type="entry name" value="ConA-like_dom_sf"/>
</dbReference>
<dbReference type="FunFam" id="2.10.25.10:FF:000066">
    <property type="entry name" value="FAT atypical cadherin 4"/>
    <property type="match status" value="1"/>
</dbReference>
<dbReference type="FunFam" id="2.60.40.60:FF:000020">
    <property type="entry name" value="Dachsous cadherin-related 1b"/>
    <property type="match status" value="1"/>
</dbReference>
<reference evidence="19 20" key="1">
    <citation type="submission" date="2015-04" db="EMBL/GenBank/DDBJ databases">
        <authorList>
            <person name="Syromyatnikov M.Y."/>
            <person name="Popov V.N."/>
        </authorList>
    </citation>
    <scope>NUCLEOTIDE SEQUENCE [LARGE SCALE GENOMIC DNA]</scope>
</reference>
<evidence type="ECO:0000313" key="20">
    <source>
        <dbReference type="Proteomes" id="UP000183832"/>
    </source>
</evidence>
<feature type="compositionally biased region" description="Low complexity" evidence="14">
    <location>
        <begin position="4143"/>
        <end position="4158"/>
    </location>
</feature>
<feature type="domain" description="Cadherin" evidence="18">
    <location>
        <begin position="1685"/>
        <end position="1798"/>
    </location>
</feature>
<dbReference type="SMART" id="SM00282">
    <property type="entry name" value="LamG"/>
    <property type="match status" value="1"/>
</dbReference>
<dbReference type="SMART" id="SM00112">
    <property type="entry name" value="CA"/>
    <property type="match status" value="32"/>
</dbReference>
<dbReference type="SUPFAM" id="SSF49899">
    <property type="entry name" value="Concanavalin A-like lectins/glucanases"/>
    <property type="match status" value="1"/>
</dbReference>
<feature type="disulfide bond" evidence="13">
    <location>
        <begin position="3921"/>
        <end position="3938"/>
    </location>
</feature>
<dbReference type="FunFam" id="2.60.40.60:FF:000032">
    <property type="entry name" value="FAT atypical cadherin 1"/>
    <property type="match status" value="1"/>
</dbReference>
<comment type="caution">
    <text evidence="13">Lacks conserved residue(s) required for the propagation of feature annotation.</text>
</comment>
<keyword evidence="11" id="KW-0325">Glycoprotein</keyword>
<dbReference type="GO" id="GO:0005509">
    <property type="term" value="F:calcium ion binding"/>
    <property type="evidence" value="ECO:0007669"/>
    <property type="project" value="UniProtKB-UniRule"/>
</dbReference>
<feature type="region of interest" description="Disordered" evidence="14">
    <location>
        <begin position="4323"/>
        <end position="4348"/>
    </location>
</feature>
<dbReference type="GO" id="GO:0008104">
    <property type="term" value="P:intracellular protein localization"/>
    <property type="evidence" value="ECO:0007669"/>
    <property type="project" value="UniProtKB-ARBA"/>
</dbReference>
<dbReference type="FunFam" id="2.60.40.60:FF:000026">
    <property type="entry name" value="FAT atypical cadherin 1"/>
    <property type="match status" value="2"/>
</dbReference>
<dbReference type="FunFam" id="2.60.40.60:FF:000041">
    <property type="entry name" value="FAT atypical cadherin 1"/>
    <property type="match status" value="1"/>
</dbReference>
<dbReference type="GO" id="GO:0048565">
    <property type="term" value="P:digestive tract development"/>
    <property type="evidence" value="ECO:0007669"/>
    <property type="project" value="UniProtKB-ARBA"/>
</dbReference>
<feature type="domain" description="Cadherin" evidence="18">
    <location>
        <begin position="436"/>
        <end position="541"/>
    </location>
</feature>
<dbReference type="FunFam" id="2.60.40.60:FF:000058">
    <property type="entry name" value="FAT atypical cadherin 3"/>
    <property type="match status" value="1"/>
</dbReference>
<feature type="domain" description="Cadherin" evidence="18">
    <location>
        <begin position="2631"/>
        <end position="2759"/>
    </location>
</feature>
<feature type="domain" description="Cadherin" evidence="18">
    <location>
        <begin position="3399"/>
        <end position="3499"/>
    </location>
</feature>
<dbReference type="PROSITE" id="PS00022">
    <property type="entry name" value="EGF_1"/>
    <property type="match status" value="3"/>
</dbReference>
<dbReference type="PROSITE" id="PS00232">
    <property type="entry name" value="CADHERIN_1"/>
    <property type="match status" value="7"/>
</dbReference>
<dbReference type="InterPro" id="IPR000742">
    <property type="entry name" value="EGF"/>
</dbReference>
<dbReference type="FunFam" id="2.60.40.60:FF:000039">
    <property type="entry name" value="FAT atypical cadherin 3"/>
    <property type="match status" value="1"/>
</dbReference>
<dbReference type="Gene3D" id="2.10.25.10">
    <property type="entry name" value="Laminin"/>
    <property type="match status" value="5"/>
</dbReference>
<feature type="domain" description="EGF-like" evidence="17">
    <location>
        <begin position="3662"/>
        <end position="3700"/>
    </location>
</feature>
<dbReference type="PANTHER" id="PTHR24025">
    <property type="entry name" value="DESMOGLEIN FAMILY MEMBER"/>
    <property type="match status" value="1"/>
</dbReference>
<feature type="domain" description="Cadherin" evidence="18">
    <location>
        <begin position="226"/>
        <end position="328"/>
    </location>
</feature>
<evidence type="ECO:0000256" key="4">
    <source>
        <dbReference type="ARBA" id="ARBA00022729"/>
    </source>
</evidence>
<dbReference type="FunFam" id="2.60.40.60:FF:000033">
    <property type="entry name" value="FAT atypical cadherin 1"/>
    <property type="match status" value="2"/>
</dbReference>
<dbReference type="GO" id="GO:0007156">
    <property type="term" value="P:homophilic cell adhesion via plasma membrane adhesion molecules"/>
    <property type="evidence" value="ECO:0007669"/>
    <property type="project" value="InterPro"/>
</dbReference>
<dbReference type="FunFam" id="2.60.40.60:FF:000066">
    <property type="entry name" value="FAT atypical cadherin 1"/>
    <property type="match status" value="1"/>
</dbReference>
<dbReference type="Pfam" id="PF00028">
    <property type="entry name" value="Cadherin"/>
    <property type="match status" value="28"/>
</dbReference>
<dbReference type="InterPro" id="IPR000152">
    <property type="entry name" value="EGF-type_Asp/Asn_hydroxyl_site"/>
</dbReference>
<evidence type="ECO:0000256" key="13">
    <source>
        <dbReference type="PROSITE-ProRule" id="PRU00076"/>
    </source>
</evidence>
<evidence type="ECO:0000259" key="17">
    <source>
        <dbReference type="PROSITE" id="PS50026"/>
    </source>
</evidence>
<keyword evidence="6 12" id="KW-0106">Calcium</keyword>
<keyword evidence="8 15" id="KW-1133">Transmembrane helix</keyword>
<keyword evidence="20" id="KW-1185">Reference proteome</keyword>
<dbReference type="GO" id="GO:0005911">
    <property type="term" value="C:cell-cell junction"/>
    <property type="evidence" value="ECO:0007669"/>
    <property type="project" value="TreeGrafter"/>
</dbReference>
<evidence type="ECO:0000259" key="18">
    <source>
        <dbReference type="PROSITE" id="PS50268"/>
    </source>
</evidence>
<dbReference type="SUPFAM" id="SSF57196">
    <property type="entry name" value="EGF/Laminin"/>
    <property type="match status" value="4"/>
</dbReference>
<feature type="domain" description="Cadherin" evidence="18">
    <location>
        <begin position="911"/>
        <end position="1020"/>
    </location>
</feature>
<dbReference type="FunFam" id="2.60.40.60:FF:000037">
    <property type="entry name" value="FAT atypical cadherin 1"/>
    <property type="match status" value="1"/>
</dbReference>
<evidence type="ECO:0000313" key="19">
    <source>
        <dbReference type="EMBL" id="CRK90602.1"/>
    </source>
</evidence>
<feature type="domain" description="Cadherin" evidence="18">
    <location>
        <begin position="7"/>
        <end position="101"/>
    </location>
</feature>
<feature type="domain" description="Cadherin" evidence="18">
    <location>
        <begin position="2861"/>
        <end position="2964"/>
    </location>
</feature>
<dbReference type="SMART" id="SM00181">
    <property type="entry name" value="EGF"/>
    <property type="match status" value="6"/>
</dbReference>
<feature type="region of interest" description="Disordered" evidence="14">
    <location>
        <begin position="4466"/>
        <end position="4494"/>
    </location>
</feature>
<dbReference type="PANTHER" id="PTHR24025:SF28">
    <property type="entry name" value="PUTATIVE-RELATED"/>
    <property type="match status" value="1"/>
</dbReference>
<evidence type="ECO:0000256" key="7">
    <source>
        <dbReference type="ARBA" id="ARBA00022889"/>
    </source>
</evidence>
<dbReference type="GO" id="GO:0035239">
    <property type="term" value="P:tube morphogenesis"/>
    <property type="evidence" value="ECO:0007669"/>
    <property type="project" value="UniProtKB-ARBA"/>
</dbReference>
<dbReference type="FunFam" id="2.60.40.60:FF:000015">
    <property type="entry name" value="FAT atypical cadherin 1"/>
    <property type="match status" value="1"/>
</dbReference>
<accession>A0A1J1HSS9</accession>
<feature type="domain" description="Cadherin" evidence="18">
    <location>
        <begin position="694"/>
        <end position="799"/>
    </location>
</feature>
<dbReference type="STRING" id="568069.A0A1J1HSS9"/>
<dbReference type="OrthoDB" id="6252479at2759"/>
<feature type="domain" description="Cadherin" evidence="18">
    <location>
        <begin position="329"/>
        <end position="435"/>
    </location>
</feature>
<dbReference type="InterPro" id="IPR020894">
    <property type="entry name" value="Cadherin_CS"/>
</dbReference>
<feature type="domain" description="Cadherin" evidence="18">
    <location>
        <begin position="3279"/>
        <end position="3384"/>
    </location>
</feature>
<feature type="domain" description="Cadherin" evidence="18">
    <location>
        <begin position="102"/>
        <end position="219"/>
    </location>
</feature>
<gene>
    <name evidence="19" type="ORF">CLUMA_CG004304</name>
</gene>
<dbReference type="GO" id="GO:0048589">
    <property type="term" value="P:developmental growth"/>
    <property type="evidence" value="ECO:0007669"/>
    <property type="project" value="UniProtKB-ARBA"/>
</dbReference>
<dbReference type="FunFam" id="2.60.40.60:FF:000100">
    <property type="entry name" value="protocadherin Fat 2"/>
    <property type="match status" value="1"/>
</dbReference>
<feature type="domain" description="Laminin G" evidence="16">
    <location>
        <begin position="3717"/>
        <end position="3903"/>
    </location>
</feature>
<feature type="domain" description="EGF-like" evidence="17">
    <location>
        <begin position="3952"/>
        <end position="3990"/>
    </location>
</feature>
<dbReference type="GO" id="GO:0098858">
    <property type="term" value="C:actin-based cell projection"/>
    <property type="evidence" value="ECO:0007669"/>
    <property type="project" value="UniProtKB-ARBA"/>
</dbReference>
<dbReference type="GO" id="GO:0050839">
    <property type="term" value="F:cell adhesion molecule binding"/>
    <property type="evidence" value="ECO:0007669"/>
    <property type="project" value="UniProtKB-ARBA"/>
</dbReference>
<dbReference type="PROSITE" id="PS00010">
    <property type="entry name" value="ASX_HYDROXYL"/>
    <property type="match status" value="1"/>
</dbReference>
<dbReference type="FunFam" id="2.60.40.60:FF:000080">
    <property type="entry name" value="FAT atypical cadherin 1"/>
    <property type="match status" value="1"/>
</dbReference>
<protein>
    <submittedName>
        <fullName evidence="19">CLUMA_CG004304, isoform A</fullName>
    </submittedName>
</protein>
<keyword evidence="4" id="KW-0732">Signal</keyword>
<feature type="domain" description="Cadherin" evidence="18">
    <location>
        <begin position="2525"/>
        <end position="2630"/>
    </location>
</feature>
<keyword evidence="10 13" id="KW-1015">Disulfide bond</keyword>
<feature type="domain" description="Cadherin" evidence="18">
    <location>
        <begin position="2211"/>
        <end position="2319"/>
    </location>
</feature>
<dbReference type="Gene3D" id="2.60.40.60">
    <property type="entry name" value="Cadherins"/>
    <property type="match status" value="32"/>
</dbReference>
<feature type="domain" description="Cadherin" evidence="18">
    <location>
        <begin position="2320"/>
        <end position="2421"/>
    </location>
</feature>
<feature type="domain" description="EGF-like" evidence="17">
    <location>
        <begin position="4028"/>
        <end position="4062"/>
    </location>
</feature>
<dbReference type="CDD" id="cd00054">
    <property type="entry name" value="EGF_CA"/>
    <property type="match status" value="4"/>
</dbReference>
<dbReference type="SUPFAM" id="SSF49313">
    <property type="entry name" value="Cadherin-like"/>
    <property type="match status" value="31"/>
</dbReference>
<dbReference type="CDD" id="cd00110">
    <property type="entry name" value="LamG"/>
    <property type="match status" value="1"/>
</dbReference>
<evidence type="ECO:0000256" key="10">
    <source>
        <dbReference type="ARBA" id="ARBA00023157"/>
    </source>
</evidence>
<dbReference type="FunFam" id="2.60.40.60:FF:000084">
    <property type="entry name" value="FAT atypical cadherin 3"/>
    <property type="match status" value="1"/>
</dbReference>
<dbReference type="FunFam" id="2.60.40.60:FF:000061">
    <property type="entry name" value="FAT atypical cadherin 3"/>
    <property type="match status" value="1"/>
</dbReference>
<sequence>MGIKLIDDGIHQVDIKYQIVGGDKNKVFKAEERIVGDFAFLTIRTRTNNIILNREKGDSYRLRVRATISRNRIGTKKRILDEAETIVDVKVLDKNDLSPLFYPTKYSVTVTDDTPLHQSIVRVTAEDADIGINGEIYYSLLNETEQFAVHPSSGVLTLTRSLESNGNTYFQLTVLATDRASLLLNNVNSNSNFKTNHHAASKAFVEIFVQQTNLHSPEIHLQALNEIVENSNANIYGIVRVTDGDQGIHGEIKSLDIVDGDPDGHFRIKPSSRPGEYVIEIHKLLDREATPNGYNLTLRAVDKGVPSKDSYKRIPVRLIDFNDNKPIFNREIYEISVPEIAPINTPVIRLKVSDRDDGKNAQVYLQIVGGNENGEFKINPETGMLYTNAILDAETKHFYTLTVSAIDQGNTGTRKQSSAKVKINIEDRNDENPVFEKANMTIWVDENEPAGSIVTKVKATDADSSENAYVSYSIANLNEVPFDIDHFSGSVRTSKLLDYETMRREYVLHIRASDWGQPYRRQTEMKLFIKLRNVNDHRPQFERIDCLGQIPRHLPIGSELITLSAIDFDAGDVISYRIVSGNEDGCFNLDSASGLISLGCDLQDLGVDKREVNVTATDGTHFADNTRIQINLIANSRRNENNGNFECRTTDVGRKWAETQALAEKNNAPGRDLSEDFALMPSRYGENIHTPEFVNFPTEIKVNETVPLGTTIGWIKARDRDLGYNGKLVFGISDGDNDSLFRLDLETGELKVIGYLDREKEDEYLLNVTVYDLGFPNQKSISRLLPISVLDENDCYPIFEKSIASLHVSESARNGTTIFRFNATDRDKGLNGKVLYSLVTDTKDFSIDRETGVLSISAPLDREKQDLYELRIKATDGGEKALSDPEFRSLSSEALLQIKIDDFNDNAPQFHLVDYNTRIREDVPIGTVVVTVTANDLDIGNNGEILYSFAEVGKNDDVGYFKIDKQTGTIRTAKQLDFEERQIHSVIINAIDKGIPTLSSSATLIVEVIDVNENRFPPIFDDFVMMGMVKENQNPGAHVMKIVAKDYDTPGPDSRISYTTNGGDGLGLFAIDNEGNIRSMVKFDAETKSHYWLTVCAQDHGIVPLHSCIEVFIQIENENDNVPLTAQPVYYPSVPENSPPGTKIIQLEATDDDIDNEQTLSYRLISGNPEGFFNINTTTGLITTTSRRLDRENQHEHILEVMIMDDGEPTQLSSTTRVVIKVLDVNDNAPEFDQKSYNVEIPSNAVHNQKLFQDEIDQFGSVKENSDSHLDTSTWEFSNAHDISHGLFRVLAFDKDEGDNGKVKYSIKSGKGKAKFRIHPDNGNVYVAKSLDQDAYDLTIKAEDNGNPKKVKTTAVRIEVVQVNENSLNPPKIISSDQTVDVTESDQPGYLITDFQAEDEDGDRLWYDIINGDDNNDFYIGESGNVLLAKRLDCEIKKEYNLTIAVTDGTHIVKSHLFVSVINSNDHRPEFTKPEYRVEISENTEKDAEILQLHATDADDDKKLFYSLHTAKNPSSLNLFRVDSVSGVISLIQKLDRELIAEHLLVVSVKDQGTPAKRNFAKVIIKVHDFNNHIPEFTSKLIQGKVYETASVGTRVVQVYAIDRDVGDNAKITYSIVSGNIGNAFEIDESMGIISVVKELDIQALPEYMLQVKASDNGKSSLSSQIPVHIMVQMADNAPPRFTTDKKDRAAEIYENLPVGSFVKHLEVRSTSSVLFEIINGNENDVFFINPSTGIITTKDEVDYERNNFFNLTIRATNMAGKETTFKVSDLGKPRLTSLTTARVEITIINVNDCAPKFKQKEYNVTLLLPTYENVAVIRVNATDEDRLDDSILRYDIIDGNSDKIFIINPTDGTIVTTRNVDKIKSFYKLHVRVSDGKLSTIAYVYVNVVKSENSGLVFQKKIYESSVFENTTKIQTVCIVNVLGTALNEHVEFRILNPTEMFKIGITSGVIETTRNRFDREEKDNYELIVEAKSQIGENQPPRIAHVVVKVSISDENDNCPIFVNLPYYAVVSVDDPKGSVIIKVQAIDLDANENGEVRYEMKKGHGELFKVDRKTGEVILKQTLEGHNKEYQLLISAFDGGIIPCSTDVIVNVKTQDKNMPTFANLGKNWYSDTVPENIELHSPLSVQIQATSPMSRKLIYSIVKGNELEEFAVDFNTGAIYVVDELDFETKQNYDLIIRATDSVSGIYAEVPLSVAVSDVNDCPPMLPQDNYDITVSESAPFGSVVLKVTAQDNDGPGINSEITYSIQTDNNKNSSEFFHIDENEGTVYLKKSLDHETLQHHHFTIRASDKGSPVLSSTAHVSVHVSDSSDNPPFFEQLSYECVLSQEATRGQFVTVLSANDPDYIDSTKLIYTIVEGNEQQTYHMDPFSGIITLMNMQNFGETHVAVLNVSVTDGVYTSYTRVKISILPANLHNPYFDQLVYEVKVKENQLAGRLVTTVAAKDKDFGKYGKVTYTIVSDEMRDIFDIDTDTGDIVTKVKLDREERKSYEILIMATDEGGRSGFTTIRVYVTDENEFPPQFVNTEYKTVVHSNLTRNIVFMWIKAIDLDENQNAAIKYSIYDSENKDDPQFTINGEGELKLGKTLDREAKDLYFINILAETDSSPPLTAVAEIELRILDVNDNPPKFESNSYSLAVAENIEKGSSIFKVHAHDSGRKTKYLTKFVCLFFDGLLFTDSGSNGNIRYSLDKNAGDVLNIFDIDSYTGWLTTLVTLDKENQDEYKFNVIASDNGPDIKHSTKASVTIKLVGYNDNPMKFKKRKYEASINENSLPGTVLLQLEINDKDGDVETSVDFYIISGDLFSQFEIRESGELYVAKQLDRESIDRYLLTILVTDGKFIDTTNVTVIVQDSNDNPMICLKYRYRETLSESVEVNYQVLTIQYSDADEPENTHLRFYLTGNGSEDFHLDEHSGVLRTARHLDRESQSKYKLTAFVQDRDHFGWECSSIIEISLTDVNDEKPIFTMDSYNVFIPENADVGSLVTKVLATDNDKGINRKIRYSFIDSYKDHFKIDFESGIVTLNKPLDREQKALYNLTLKASDQGEPSLSSITSLIVNVQDINDSPPVFTLNHYAAKVSESESIGTSIIKLLATSNDIGINAEISYAIIGGNDHKKFTIDKESGLVSLADLVDYERSKDYFLTVQATDGGTPPLSSLSTLNISIVDFNDNPPTFSQGSYQARIREDAEIGDKILQVRANDLDSDENGKVRYSIEKGDRMNQFNIEADTGYISVANELDRETMSNYVLEVVARDSGFPELSSYVLVNLEISDANDNYPTFSEHNYTAVVQENKGIGHPLIKFEVIDNDASPNAEPFTFEFISGNENGAFRIDEQDGILKTATKFNHKIKDVYRLKIRVFDNGSPVLYSDTEVTVKIIEESQYPPYITPLEIHINSFNDEYPGGQIGKMFATDQDSYDTLTFDLAPVNGVSYKPTALFNISREDGLLYAYPRLDAGEYRINVTVSDNKFVSSTIIKVSVEIVTEAMLQNAISIRARNISPEEFILSKRKTFTRALKDVIHCRLKDIILISVQKETSSSEFNSNNNNEGHKSKRQAVKNLDILFAVRKSSSSSMSSFYPPNDIRKIIEENLEEIEDMAHLKIIEIIKPKCLQHHCIHGECEDKVNVNGKLSHPIATEMFSFASAYHEHKAECNCKTGFGGDYCQFVVNECAKEPCKLPKKCVPDKTERGYHCACDDGYFGVNCDKETSKCNEENCYNPRNPVTFSGKSYAHYKIDKNLSRKTLEEQIQLQMRIRTVQLTGNLMYASGKIDYMILEIQNGVVQFRFDLGSGEGLVSVASIFVSDGLWHEIRLEREGNSARLIIDGKHTRKGVSPGVNGILNIQSHDLYFGAEVRAHPTVIGIEDIQRGFIGCLDDLKLSRATLPLQMNAAASSSVAVLKRFANVDFNCEAANALIPLGICKAQNLCFNGGTCKESNNGNEYECLCHDRFAGANCQEDRDPCSSSPCLFGGKCRYEGSNGNYTCECPARMSGRRCDFGRFCLPNPCRNSGVCEEGDDGPICMCRGYTGKTCEIDVDECANNPCLNGATCVNEAGSFRCICPPDLKSCGDPLYSNSIISNLINNTSFWQKIIIIVGIVGLMLLLICLCLCCCCKSRRKSRDERSVKNNVASPINSDYKLVSKMSNLEVVQQQQQQQQQHQQQQQQLIQRPASYAATSDHHTAPYNQILQYNNLDTLRNYGSAGDELENLPPEYRKLNRNPMNQQMVYINNTTGNSSDTDTSSHKQNKWDQIHLQTFSDKTKINNDKRLSPHHHATNQFKQGVLPGRLLPSPAATYAGTTESGAYDWDISDWKPRSLNVLSNITEVPGSEVIDSSSFHSNESNESNGNKNHQQPPNVMMESIGTIMDPSRDIETLNENIELDFPDDSECDRSEQPLSINFDPSLTYLNPLDSGSDVDYRFNTAETYVRHPNSYLPKYNIQSETDGESIPLTQSNEIIANKRMLKSGIDIGPHQIIQSDEEDDEVPSYGFPSQKKRRNRVQQSDLELELSKGGEGSSLLAHNSLHRMHTDQSQSDLSVKLCEIDDSETDELNSSNNYLKSINTNKNNWTKTNTHTDV</sequence>
<dbReference type="InterPro" id="IPR001791">
    <property type="entry name" value="Laminin_G"/>
</dbReference>
<feature type="domain" description="EGF-like" evidence="17">
    <location>
        <begin position="3911"/>
        <end position="3950"/>
    </location>
</feature>
<feature type="disulfide bond" evidence="13">
    <location>
        <begin position="3940"/>
        <end position="3949"/>
    </location>
</feature>
<feature type="domain" description="Cadherin" evidence="18">
    <location>
        <begin position="2965"/>
        <end position="3068"/>
    </location>
</feature>
<feature type="domain" description="Cadherin" evidence="18">
    <location>
        <begin position="2005"/>
        <end position="2105"/>
    </location>
</feature>
<dbReference type="GO" id="GO:0007424">
    <property type="term" value="P:open tracheal system development"/>
    <property type="evidence" value="ECO:0007669"/>
    <property type="project" value="UniProtKB-ARBA"/>
</dbReference>
<feature type="domain" description="Cadherin" evidence="18">
    <location>
        <begin position="1472"/>
        <end position="1577"/>
    </location>
</feature>
<dbReference type="FunFam" id="2.60.40.60:FF:000013">
    <property type="entry name" value="Cadherin EGF LAG seven-pass G-type receptor"/>
    <property type="match status" value="3"/>
</dbReference>
<dbReference type="InterPro" id="IPR001881">
    <property type="entry name" value="EGF-like_Ca-bd_dom"/>
</dbReference>
<evidence type="ECO:0000256" key="15">
    <source>
        <dbReference type="SAM" id="Phobius"/>
    </source>
</evidence>
<dbReference type="Proteomes" id="UP000183832">
    <property type="component" value="Unassembled WGS sequence"/>
</dbReference>
<evidence type="ECO:0000256" key="6">
    <source>
        <dbReference type="ARBA" id="ARBA00022837"/>
    </source>
</evidence>
<dbReference type="GO" id="GO:0007431">
    <property type="term" value="P:salivary gland development"/>
    <property type="evidence" value="ECO:0007669"/>
    <property type="project" value="UniProtKB-ARBA"/>
</dbReference>
<evidence type="ECO:0000259" key="16">
    <source>
        <dbReference type="PROSITE" id="PS50025"/>
    </source>
</evidence>
<dbReference type="GO" id="GO:0005886">
    <property type="term" value="C:plasma membrane"/>
    <property type="evidence" value="ECO:0007669"/>
    <property type="project" value="UniProtKB-SubCell"/>
</dbReference>
<feature type="domain" description="Cadherin" evidence="18">
    <location>
        <begin position="1900"/>
        <end position="2004"/>
    </location>
</feature>
<feature type="disulfide bond" evidence="13">
    <location>
        <begin position="3671"/>
        <end position="3688"/>
    </location>
</feature>
<dbReference type="Pfam" id="PF02210">
    <property type="entry name" value="Laminin_G_2"/>
    <property type="match status" value="1"/>
</dbReference>
<feature type="region of interest" description="Disordered" evidence="14">
    <location>
        <begin position="4143"/>
        <end position="4168"/>
    </location>
</feature>
<dbReference type="CDD" id="cd11304">
    <property type="entry name" value="Cadherin_repeat"/>
    <property type="match status" value="30"/>
</dbReference>
<dbReference type="PROSITE" id="PS50025">
    <property type="entry name" value="LAM_G_DOMAIN"/>
    <property type="match status" value="1"/>
</dbReference>
<dbReference type="InterPro" id="IPR002126">
    <property type="entry name" value="Cadherin-like_dom"/>
</dbReference>
<proteinExistence type="predicted"/>